<gene>
    <name evidence="3" type="ORF">FHP91_20145</name>
</gene>
<evidence type="ECO:0000259" key="1">
    <source>
        <dbReference type="Pfam" id="PF00534"/>
    </source>
</evidence>
<evidence type="ECO:0000313" key="3">
    <source>
        <dbReference type="EMBL" id="TVO50869.1"/>
    </source>
</evidence>
<feature type="domain" description="Glycosyltransferase subfamily 4-like N-terminal" evidence="2">
    <location>
        <begin position="19"/>
        <end position="156"/>
    </location>
</feature>
<dbReference type="PANTHER" id="PTHR45947:SF3">
    <property type="entry name" value="SULFOQUINOVOSYL TRANSFERASE SQD2"/>
    <property type="match status" value="1"/>
</dbReference>
<name>A0A557QD81_9RHOO</name>
<dbReference type="InterPro" id="IPR028098">
    <property type="entry name" value="Glyco_trans_4-like_N"/>
</dbReference>
<dbReference type="RefSeq" id="WP_144311267.1">
    <property type="nucleotide sequence ID" value="NZ_VMNK01000023.1"/>
</dbReference>
<evidence type="ECO:0000259" key="2">
    <source>
        <dbReference type="Pfam" id="PF13579"/>
    </source>
</evidence>
<dbReference type="AlphaFoldDB" id="A0A557QD81"/>
<reference evidence="3 4" key="1">
    <citation type="submission" date="2019-07" db="EMBL/GenBank/DDBJ databases">
        <title>The pathways for chlorine oxyanion respiration interact through the shared metabolite chlorate.</title>
        <authorList>
            <person name="Barnum T.P."/>
            <person name="Cheng Y."/>
            <person name="Hill K.A."/>
            <person name="Lucas L.N."/>
            <person name="Carlson H.K."/>
            <person name="Coates J.D."/>
        </authorList>
    </citation>
    <scope>NUCLEOTIDE SEQUENCE [LARGE SCALE GENOMIC DNA]</scope>
    <source>
        <strain evidence="3 4">SFB-3</strain>
    </source>
</reference>
<feature type="domain" description="Glycosyl transferase family 1" evidence="1">
    <location>
        <begin position="180"/>
        <end position="334"/>
    </location>
</feature>
<dbReference type="Proteomes" id="UP000319502">
    <property type="component" value="Unassembled WGS sequence"/>
</dbReference>
<dbReference type="GO" id="GO:0016757">
    <property type="term" value="F:glycosyltransferase activity"/>
    <property type="evidence" value="ECO:0007669"/>
    <property type="project" value="TreeGrafter"/>
</dbReference>
<dbReference type="SUPFAM" id="SSF53756">
    <property type="entry name" value="UDP-Glycosyltransferase/glycogen phosphorylase"/>
    <property type="match status" value="1"/>
</dbReference>
<dbReference type="Pfam" id="PF13579">
    <property type="entry name" value="Glyco_trans_4_4"/>
    <property type="match status" value="1"/>
</dbReference>
<dbReference type="Gene3D" id="3.40.50.2000">
    <property type="entry name" value="Glycogen Phosphorylase B"/>
    <property type="match status" value="2"/>
</dbReference>
<dbReference type="OrthoDB" id="267270at2"/>
<keyword evidence="4" id="KW-1185">Reference proteome</keyword>
<accession>A0A557QD81</accession>
<organism evidence="3 4">
    <name type="scientific">Denitromonas halophila</name>
    <dbReference type="NCBI Taxonomy" id="1629404"/>
    <lineage>
        <taxon>Bacteria</taxon>
        <taxon>Pseudomonadati</taxon>
        <taxon>Pseudomonadota</taxon>
        <taxon>Betaproteobacteria</taxon>
        <taxon>Rhodocyclales</taxon>
        <taxon>Zoogloeaceae</taxon>
        <taxon>Denitromonas</taxon>
    </lineage>
</organism>
<keyword evidence="3" id="KW-0808">Transferase</keyword>
<sequence>MSFKSLSLVVVGPLPPPAGGMANQTRQLAELLRSEGARVTVVQTNAAYRPQWAGRLPGVRAGFRLVPYLVDLWRACGQGRLMHLMANSGWSWHLFAAPAIVVARLRGVPVVVNYRGGEAGSFLSGSAGVVRRAMRHVAALVLPSGYLQAVFQGYGMAGEIVPNIIDLERFRPSGAAVAGTAPHIVVARNLETIYGIDVALQAFAQIRQTVPSATLSVAGSGPQLTSLQAQAEALGIASAVRFTGRLDRDEMADLYRSADVMINASRVDNMPNSVLEALASGVAVVSTDVGGVPYIVEHEKTALLVRPDAPAPMAQAVVRLLEDEALRQRLVKTGLADVVRYQWASVSAQWLAVYRRALGGLPAVDSSVEGARS</sequence>
<dbReference type="InterPro" id="IPR001296">
    <property type="entry name" value="Glyco_trans_1"/>
</dbReference>
<proteinExistence type="predicted"/>
<dbReference type="CDD" id="cd03801">
    <property type="entry name" value="GT4_PimA-like"/>
    <property type="match status" value="1"/>
</dbReference>
<evidence type="ECO:0000313" key="4">
    <source>
        <dbReference type="Proteomes" id="UP000319502"/>
    </source>
</evidence>
<protein>
    <submittedName>
        <fullName evidence="3">Glycosyltransferase family 4 protein</fullName>
    </submittedName>
</protein>
<comment type="caution">
    <text evidence="3">The sequence shown here is derived from an EMBL/GenBank/DDBJ whole genome shotgun (WGS) entry which is preliminary data.</text>
</comment>
<dbReference type="PANTHER" id="PTHR45947">
    <property type="entry name" value="SULFOQUINOVOSYL TRANSFERASE SQD2"/>
    <property type="match status" value="1"/>
</dbReference>
<dbReference type="EMBL" id="VMNK01000023">
    <property type="protein sequence ID" value="TVO50869.1"/>
    <property type="molecule type" value="Genomic_DNA"/>
</dbReference>
<dbReference type="Pfam" id="PF00534">
    <property type="entry name" value="Glycos_transf_1"/>
    <property type="match status" value="1"/>
</dbReference>
<dbReference type="InterPro" id="IPR050194">
    <property type="entry name" value="Glycosyltransferase_grp1"/>
</dbReference>